<keyword evidence="4 6" id="KW-0413">Isomerase</keyword>
<evidence type="ECO:0000313" key="7">
    <source>
        <dbReference type="Proteomes" id="UP000319040"/>
    </source>
</evidence>
<dbReference type="InterPro" id="IPR044666">
    <property type="entry name" value="Cyclophilin_A-like"/>
</dbReference>
<keyword evidence="3" id="KW-0697">Rotamase</keyword>
<evidence type="ECO:0000256" key="1">
    <source>
        <dbReference type="ARBA" id="ARBA00007365"/>
    </source>
</evidence>
<protein>
    <recommendedName>
        <fullName evidence="2">peptidylprolyl isomerase</fullName>
        <ecNumber evidence="2">5.2.1.8</ecNumber>
    </recommendedName>
</protein>
<dbReference type="Pfam" id="PF00160">
    <property type="entry name" value="Pro_isomerase"/>
    <property type="match status" value="1"/>
</dbReference>
<accession>A0A521EFP2</accession>
<evidence type="ECO:0000313" key="6">
    <source>
        <dbReference type="EMBL" id="SMO82743.1"/>
    </source>
</evidence>
<dbReference type="Proteomes" id="UP000319040">
    <property type="component" value="Unassembled WGS sequence"/>
</dbReference>
<dbReference type="InterPro" id="IPR029000">
    <property type="entry name" value="Cyclophilin-like_dom_sf"/>
</dbReference>
<evidence type="ECO:0000256" key="4">
    <source>
        <dbReference type="ARBA" id="ARBA00023235"/>
    </source>
</evidence>
<feature type="domain" description="PPIase cyclophilin-type" evidence="5">
    <location>
        <begin position="243"/>
        <end position="429"/>
    </location>
</feature>
<reference evidence="6 7" key="1">
    <citation type="submission" date="2017-05" db="EMBL/GenBank/DDBJ databases">
        <authorList>
            <person name="Varghese N."/>
            <person name="Submissions S."/>
        </authorList>
    </citation>
    <scope>NUCLEOTIDE SEQUENCE [LARGE SCALE GENOMIC DNA]</scope>
    <source>
        <strain evidence="6 7">DSM 27040</strain>
    </source>
</reference>
<dbReference type="InterPro" id="IPR020892">
    <property type="entry name" value="Cyclophilin-type_PPIase_CS"/>
</dbReference>
<dbReference type="PANTHER" id="PTHR45625:SF4">
    <property type="entry name" value="PEPTIDYLPROLYL ISOMERASE DOMAIN AND WD REPEAT-CONTAINING PROTEIN 1"/>
    <property type="match status" value="1"/>
</dbReference>
<dbReference type="RefSeq" id="WP_142534212.1">
    <property type="nucleotide sequence ID" value="NZ_FXTB01000009.1"/>
</dbReference>
<gene>
    <name evidence="6" type="ORF">SAMN06265379_1095</name>
</gene>
<organism evidence="6 7">
    <name type="scientific">Saccharicrinis carchari</name>
    <dbReference type="NCBI Taxonomy" id="1168039"/>
    <lineage>
        <taxon>Bacteria</taxon>
        <taxon>Pseudomonadati</taxon>
        <taxon>Bacteroidota</taxon>
        <taxon>Bacteroidia</taxon>
        <taxon>Marinilabiliales</taxon>
        <taxon>Marinilabiliaceae</taxon>
        <taxon>Saccharicrinis</taxon>
    </lineage>
</organism>
<comment type="similarity">
    <text evidence="1">Belongs to the cyclophilin-type PPIase family.</text>
</comment>
<dbReference type="EMBL" id="FXTB01000009">
    <property type="protein sequence ID" value="SMO82743.1"/>
    <property type="molecule type" value="Genomic_DNA"/>
</dbReference>
<evidence type="ECO:0000256" key="3">
    <source>
        <dbReference type="ARBA" id="ARBA00023110"/>
    </source>
</evidence>
<dbReference type="GO" id="GO:0006457">
    <property type="term" value="P:protein folding"/>
    <property type="evidence" value="ECO:0007669"/>
    <property type="project" value="InterPro"/>
</dbReference>
<evidence type="ECO:0000259" key="5">
    <source>
        <dbReference type="PROSITE" id="PS50072"/>
    </source>
</evidence>
<dbReference type="AlphaFoldDB" id="A0A521EFP2"/>
<dbReference type="OrthoDB" id="9807797at2"/>
<dbReference type="PROSITE" id="PS00170">
    <property type="entry name" value="CSA_PPIASE_1"/>
    <property type="match status" value="1"/>
</dbReference>
<keyword evidence="7" id="KW-1185">Reference proteome</keyword>
<dbReference type="GO" id="GO:0003755">
    <property type="term" value="F:peptidyl-prolyl cis-trans isomerase activity"/>
    <property type="evidence" value="ECO:0007669"/>
    <property type="project" value="UniProtKB-KW"/>
</dbReference>
<dbReference type="PROSITE" id="PS50072">
    <property type="entry name" value="CSA_PPIASE_2"/>
    <property type="match status" value="1"/>
</dbReference>
<dbReference type="EC" id="5.2.1.8" evidence="2"/>
<proteinExistence type="inferred from homology"/>
<evidence type="ECO:0000256" key="2">
    <source>
        <dbReference type="ARBA" id="ARBA00013194"/>
    </source>
</evidence>
<dbReference type="PANTHER" id="PTHR45625">
    <property type="entry name" value="PEPTIDYL-PROLYL CIS-TRANS ISOMERASE-RELATED"/>
    <property type="match status" value="1"/>
</dbReference>
<dbReference type="InterPro" id="IPR002130">
    <property type="entry name" value="Cyclophilin-type_PPIase_dom"/>
</dbReference>
<dbReference type="CDD" id="cd00317">
    <property type="entry name" value="cyclophilin"/>
    <property type="match status" value="1"/>
</dbReference>
<dbReference type="Gene3D" id="2.40.100.10">
    <property type="entry name" value="Cyclophilin-like"/>
    <property type="match status" value="1"/>
</dbReference>
<name>A0A521EFP2_SACCC</name>
<dbReference type="SUPFAM" id="SSF50891">
    <property type="entry name" value="Cyclophilin-like"/>
    <property type="match status" value="1"/>
</dbReference>
<dbReference type="PROSITE" id="PS51257">
    <property type="entry name" value="PROKAR_LIPOPROTEIN"/>
    <property type="match status" value="1"/>
</dbReference>
<sequence length="432" mass="48534">MNKLGIILLVSLILVGCKSGQERKGSTKPENIRPKGSYQRNIKGIVRIQTYDHYNRTLKKGYGFYITANLLVTHLDLIKGAFKAKAAIIGSDNYNDVAGYTAYSIDQNLVILKTWKKNLNYLDIDKAIRSIPDTVAGLYRKQKKMYAPKAAVKRLEQDSITHYLLSREIYNGLPAFNYLHHLVGLVQSMDTDTGRVSVLIPSANIAALAKNQLEQPASIYELRNKSNKVYPSYKSIEAFRIVTSMGNITIKLDNRTPVFRDNFIKLVSDQFYDSLLVHRVIHNFLIQTGAADSKYADKDDIVGWQGPGYDLKTNVVPGLYHKRGAVAASKMPAERNPRNRSDGSQFYIVSGRLFTLDELKDLEKDKGIKFTQQQINTYTTLGGAPHLDGDYTVFGEVIGGMDVVDKIAAAKTYAVDRPVDDIRILKIEMLRK</sequence>